<comment type="pathway">
    <text evidence="10">Nucleotide-sugar biosynthesis; ADP-L-glycero-beta-D-manno-heptose biosynthesis; ADP-L-glycero-beta-D-manno-heptose from D-glycero-beta-D-manno-heptose 7-phosphate: step 3/4.</text>
</comment>
<feature type="domain" description="Carbohydrate kinase PfkB" evidence="11">
    <location>
        <begin position="44"/>
        <end position="322"/>
    </location>
</feature>
<dbReference type="InterPro" id="IPR029056">
    <property type="entry name" value="Ribokinase-like"/>
</dbReference>
<organism evidence="13 14">
    <name type="scientific">Brevibacterium salitolerans</name>
    <dbReference type="NCBI Taxonomy" id="1403566"/>
    <lineage>
        <taxon>Bacteria</taxon>
        <taxon>Bacillati</taxon>
        <taxon>Actinomycetota</taxon>
        <taxon>Actinomycetes</taxon>
        <taxon>Micrococcales</taxon>
        <taxon>Brevibacteriaceae</taxon>
        <taxon>Brevibacterium</taxon>
    </lineage>
</organism>
<dbReference type="EC" id="2.7.7.70" evidence="10"/>
<dbReference type="NCBIfam" id="TIGR00125">
    <property type="entry name" value="cyt_tran_rel"/>
    <property type="match status" value="1"/>
</dbReference>
<evidence type="ECO:0000313" key="13">
    <source>
        <dbReference type="EMBL" id="GAA2089965.1"/>
    </source>
</evidence>
<name>A0ABP5I087_9MICO</name>
<dbReference type="InterPro" id="IPR023030">
    <property type="entry name" value="Bifunc_HldE"/>
</dbReference>
<comment type="function">
    <text evidence="10">Catalyzes the phosphorylation of D-glycero-D-manno-heptose 7-phosphate at the C-1 position to selectively form D-glycero-beta-D-manno-heptose-1,7-bisphosphate.</text>
</comment>
<keyword evidence="2 10" id="KW-0808">Transferase</keyword>
<dbReference type="EMBL" id="BAAAPZ010000002">
    <property type="protein sequence ID" value="GAA2089965.1"/>
    <property type="molecule type" value="Genomic_DNA"/>
</dbReference>
<evidence type="ECO:0000259" key="11">
    <source>
        <dbReference type="Pfam" id="PF00294"/>
    </source>
</evidence>
<comment type="catalytic activity">
    <reaction evidence="9 10">
        <text>D-glycero-beta-D-manno-heptose 1-phosphate + ATP + H(+) = ADP-D-glycero-beta-D-manno-heptose + diphosphate</text>
        <dbReference type="Rhea" id="RHEA:27465"/>
        <dbReference type="ChEBI" id="CHEBI:15378"/>
        <dbReference type="ChEBI" id="CHEBI:30616"/>
        <dbReference type="ChEBI" id="CHEBI:33019"/>
        <dbReference type="ChEBI" id="CHEBI:59967"/>
        <dbReference type="ChEBI" id="CHEBI:61593"/>
        <dbReference type="EC" id="2.7.7.70"/>
    </reaction>
</comment>
<keyword evidence="6 10" id="KW-0067">ATP-binding</keyword>
<evidence type="ECO:0000256" key="5">
    <source>
        <dbReference type="ARBA" id="ARBA00022777"/>
    </source>
</evidence>
<keyword evidence="7 10" id="KW-0511">Multifunctional enzyme</keyword>
<dbReference type="PROSITE" id="PS00583">
    <property type="entry name" value="PFKB_KINASES_1"/>
    <property type="match status" value="1"/>
</dbReference>
<accession>A0ABP5I087</accession>
<dbReference type="GO" id="GO:0016301">
    <property type="term" value="F:kinase activity"/>
    <property type="evidence" value="ECO:0007669"/>
    <property type="project" value="UniProtKB-KW"/>
</dbReference>
<dbReference type="PANTHER" id="PTHR46969:SF1">
    <property type="entry name" value="BIFUNCTIONAL PROTEIN HLDE"/>
    <property type="match status" value="1"/>
</dbReference>
<evidence type="ECO:0000256" key="4">
    <source>
        <dbReference type="ARBA" id="ARBA00022741"/>
    </source>
</evidence>
<evidence type="ECO:0000256" key="7">
    <source>
        <dbReference type="ARBA" id="ARBA00023268"/>
    </source>
</evidence>
<keyword evidence="8 10" id="KW-0119">Carbohydrate metabolism</keyword>
<feature type="domain" description="Cytidyltransferase-like" evidence="12">
    <location>
        <begin position="359"/>
        <end position="454"/>
    </location>
</feature>
<dbReference type="PANTHER" id="PTHR46969">
    <property type="entry name" value="BIFUNCTIONAL PROTEIN HLDE"/>
    <property type="match status" value="1"/>
</dbReference>
<comment type="subunit">
    <text evidence="10">Homodimer.</text>
</comment>
<dbReference type="NCBIfam" id="TIGR02199">
    <property type="entry name" value="rfaE_dom_II"/>
    <property type="match status" value="1"/>
</dbReference>
<comment type="function">
    <text evidence="10">Catalyzes the ADP transfer from ATP to D-glycero-beta-D-manno-heptose 1-phosphate, yielding ADP-D-glycero-beta-D-manno-heptose.</text>
</comment>
<protein>
    <recommendedName>
        <fullName evidence="10">Bifunctional protein HldE</fullName>
    </recommendedName>
    <domain>
        <recommendedName>
            <fullName evidence="10">D-beta-D-heptose 7-phosphate kinase</fullName>
            <ecNumber evidence="10">2.7.1.167</ecNumber>
        </recommendedName>
        <alternativeName>
            <fullName evidence="10">D-beta-D-heptose 7-phosphotransferase</fullName>
        </alternativeName>
        <alternativeName>
            <fullName evidence="10">D-glycero-beta-D-manno-heptose-7-phosphate kinase</fullName>
        </alternativeName>
    </domain>
    <domain>
        <recommendedName>
            <fullName evidence="10">D-beta-D-heptose 1-phosphate adenylyltransferase</fullName>
            <ecNumber evidence="10">2.7.7.70</ecNumber>
        </recommendedName>
        <alternativeName>
            <fullName evidence="10">D-glycero-beta-D-manno-heptose 1-phosphate adenylyltransferase</fullName>
        </alternativeName>
    </domain>
</protein>
<evidence type="ECO:0000256" key="8">
    <source>
        <dbReference type="ARBA" id="ARBA00023277"/>
    </source>
</evidence>
<dbReference type="InterPro" id="IPR004821">
    <property type="entry name" value="Cyt_trans-like"/>
</dbReference>
<dbReference type="SUPFAM" id="SSF53613">
    <property type="entry name" value="Ribokinase-like"/>
    <property type="match status" value="1"/>
</dbReference>
<proteinExistence type="inferred from homology"/>
<keyword evidence="3 10" id="KW-0548">Nucleotidyltransferase</keyword>
<dbReference type="InterPro" id="IPR002173">
    <property type="entry name" value="Carboh/pur_kinase_PfkB_CS"/>
</dbReference>
<evidence type="ECO:0000256" key="3">
    <source>
        <dbReference type="ARBA" id="ARBA00022695"/>
    </source>
</evidence>
<dbReference type="SUPFAM" id="SSF52374">
    <property type="entry name" value="Nucleotidylyl transferase"/>
    <property type="match status" value="1"/>
</dbReference>
<dbReference type="Pfam" id="PF00294">
    <property type="entry name" value="PfkB"/>
    <property type="match status" value="1"/>
</dbReference>
<reference evidence="14" key="1">
    <citation type="journal article" date="2019" name="Int. J. Syst. Evol. Microbiol.">
        <title>The Global Catalogue of Microorganisms (GCM) 10K type strain sequencing project: providing services to taxonomists for standard genome sequencing and annotation.</title>
        <authorList>
            <consortium name="The Broad Institute Genomics Platform"/>
            <consortium name="The Broad Institute Genome Sequencing Center for Infectious Disease"/>
            <person name="Wu L."/>
            <person name="Ma J."/>
        </authorList>
    </citation>
    <scope>NUCLEOTIDE SEQUENCE [LARGE SCALE GENOMIC DNA]</scope>
    <source>
        <strain evidence="14">JCM 15900</strain>
    </source>
</reference>
<evidence type="ECO:0000256" key="1">
    <source>
        <dbReference type="ARBA" id="ARBA00004713"/>
    </source>
</evidence>
<dbReference type="GO" id="GO:0016779">
    <property type="term" value="F:nucleotidyltransferase activity"/>
    <property type="evidence" value="ECO:0007669"/>
    <property type="project" value="UniProtKB-KW"/>
</dbReference>
<keyword evidence="4 10" id="KW-0547">Nucleotide-binding</keyword>
<comment type="catalytic activity">
    <reaction evidence="10">
        <text>D-glycero-beta-D-manno-heptose 7-phosphate + ATP = D-glycero-beta-D-manno-heptose 1,7-bisphosphate + ADP + H(+)</text>
        <dbReference type="Rhea" id="RHEA:27473"/>
        <dbReference type="ChEBI" id="CHEBI:15378"/>
        <dbReference type="ChEBI" id="CHEBI:30616"/>
        <dbReference type="ChEBI" id="CHEBI:60204"/>
        <dbReference type="ChEBI" id="CHEBI:60208"/>
        <dbReference type="ChEBI" id="CHEBI:456216"/>
        <dbReference type="EC" id="2.7.1.167"/>
    </reaction>
</comment>
<evidence type="ECO:0000259" key="12">
    <source>
        <dbReference type="Pfam" id="PF01467"/>
    </source>
</evidence>
<comment type="similarity">
    <text evidence="10">In the C-terminal section; belongs to the cytidylyltransferase family.</text>
</comment>
<dbReference type="InterPro" id="IPR014729">
    <property type="entry name" value="Rossmann-like_a/b/a_fold"/>
</dbReference>
<evidence type="ECO:0000256" key="6">
    <source>
        <dbReference type="ARBA" id="ARBA00022840"/>
    </source>
</evidence>
<evidence type="ECO:0000256" key="2">
    <source>
        <dbReference type="ARBA" id="ARBA00022679"/>
    </source>
</evidence>
<dbReference type="Pfam" id="PF01467">
    <property type="entry name" value="CTP_transf_like"/>
    <property type="match status" value="1"/>
</dbReference>
<feature type="active site" evidence="10">
    <location>
        <position position="282"/>
    </location>
</feature>
<dbReference type="EC" id="2.7.1.167" evidence="10"/>
<dbReference type="Gene3D" id="3.40.1190.20">
    <property type="match status" value="1"/>
</dbReference>
<keyword evidence="5 10" id="KW-0418">Kinase</keyword>
<feature type="binding site" evidence="10">
    <location>
        <begin position="208"/>
        <end position="211"/>
    </location>
    <ligand>
        <name>ATP</name>
        <dbReference type="ChEBI" id="CHEBI:30616"/>
    </ligand>
</feature>
<dbReference type="InterPro" id="IPR011611">
    <property type="entry name" value="PfkB_dom"/>
</dbReference>
<feature type="region of interest" description="Cytidylyltransferase" evidence="10">
    <location>
        <begin position="359"/>
        <end position="495"/>
    </location>
</feature>
<keyword evidence="14" id="KW-1185">Reference proteome</keyword>
<dbReference type="RefSeq" id="WP_344334999.1">
    <property type="nucleotide sequence ID" value="NZ_BAAAPZ010000002.1"/>
</dbReference>
<dbReference type="HAMAP" id="MF_01603">
    <property type="entry name" value="HldE"/>
    <property type="match status" value="1"/>
</dbReference>
<comment type="similarity">
    <text evidence="10">In the N-terminal section; belongs to the carbohydrate kinase PfkB family.</text>
</comment>
<comment type="pathway">
    <text evidence="10">Nucleotide-sugar biosynthesis; ADP-L-glycero-beta-D-manno-heptose biosynthesis; ADP-L-glycero-beta-D-manno-heptose from D-glycero-beta-D-manno-heptose 7-phosphate: step 1/4.</text>
</comment>
<evidence type="ECO:0000313" key="14">
    <source>
        <dbReference type="Proteomes" id="UP001500984"/>
    </source>
</evidence>
<feature type="region of interest" description="Ribokinase" evidence="10">
    <location>
        <begin position="1"/>
        <end position="332"/>
    </location>
</feature>
<sequence length="495" mass="51382">MREARTQEGIGPEIPRRIARRAPRITVCGDALLDVWIHGTSGRLAREAPAPVVDAHRTERAPGGAANTAMNLAALGARVRMVGLVGDDAAAAHLRRLLDEAGVDTSLLLRRAGATTAKTRIVVEDQVMVRLDRTGEAEPAEALARLTDAATAGIADADALVVCDYGGAVRTAGLPERLAGLARPPLVVVDAHRPDHWAPLRPDLVTPNAAEAEAVLGSPLGHGRGRVEAAVRGSARLCARTGAAAAVVTLDRDGAVLADGSGALHRTRANPAAEKQASGAGDTFVAALTAALASGVPRTVALDLAQAAADVVVQRLGTSLCSTEDLLSHLGLVRDALTPVDALVRIVDEHRAAGRRIVLTNGCFDVLHRGHTASLSRARRLGDVLVVALNDDASVRRLKGPDRPLNPLPDRAGVLAALSCVDHVVAFSEDAPLPLISALRPDVYAKGGDYAPEMLAETAAVEACGGEVRILDYVSDYSTSSLVERMRTGAAHAGA</sequence>
<comment type="caution">
    <text evidence="13">The sequence shown here is derived from an EMBL/GenBank/DDBJ whole genome shotgun (WGS) entry which is preliminary data.</text>
</comment>
<dbReference type="Proteomes" id="UP001500984">
    <property type="component" value="Unassembled WGS sequence"/>
</dbReference>
<evidence type="ECO:0000256" key="10">
    <source>
        <dbReference type="HAMAP-Rule" id="MF_01603"/>
    </source>
</evidence>
<comment type="pathway">
    <text evidence="1">Bacterial outer membrane biogenesis; LPS core biosynthesis.</text>
</comment>
<dbReference type="InterPro" id="IPR011914">
    <property type="entry name" value="RfaE_dom_II"/>
</dbReference>
<gene>
    <name evidence="10 13" type="primary">hldE</name>
    <name evidence="13" type="ORF">GCM10009823_06080</name>
</gene>
<dbReference type="Gene3D" id="3.40.50.620">
    <property type="entry name" value="HUPs"/>
    <property type="match status" value="1"/>
</dbReference>
<evidence type="ECO:0000256" key="9">
    <source>
        <dbReference type="ARBA" id="ARBA00047428"/>
    </source>
</evidence>